<organism evidence="2 3">
    <name type="scientific">Terriglobus albidus</name>
    <dbReference type="NCBI Taxonomy" id="1592106"/>
    <lineage>
        <taxon>Bacteria</taxon>
        <taxon>Pseudomonadati</taxon>
        <taxon>Acidobacteriota</taxon>
        <taxon>Terriglobia</taxon>
        <taxon>Terriglobales</taxon>
        <taxon>Acidobacteriaceae</taxon>
        <taxon>Terriglobus</taxon>
    </lineage>
</organism>
<feature type="transmembrane region" description="Helical" evidence="1">
    <location>
        <begin position="166"/>
        <end position="184"/>
    </location>
</feature>
<proteinExistence type="predicted"/>
<feature type="transmembrane region" description="Helical" evidence="1">
    <location>
        <begin position="190"/>
        <end position="208"/>
    </location>
</feature>
<feature type="transmembrane region" description="Helical" evidence="1">
    <location>
        <begin position="243"/>
        <end position="260"/>
    </location>
</feature>
<keyword evidence="3" id="KW-1185">Reference proteome</keyword>
<evidence type="ECO:0000256" key="1">
    <source>
        <dbReference type="SAM" id="Phobius"/>
    </source>
</evidence>
<evidence type="ECO:0008006" key="4">
    <source>
        <dbReference type="Google" id="ProtNLM"/>
    </source>
</evidence>
<feature type="transmembrane region" description="Helical" evidence="1">
    <location>
        <begin position="138"/>
        <end position="159"/>
    </location>
</feature>
<dbReference type="AlphaFoldDB" id="A0A5B9EET9"/>
<feature type="transmembrane region" description="Helical" evidence="1">
    <location>
        <begin position="109"/>
        <end position="126"/>
    </location>
</feature>
<dbReference type="EMBL" id="CP042806">
    <property type="protein sequence ID" value="QEE29320.1"/>
    <property type="molecule type" value="Genomic_DNA"/>
</dbReference>
<reference evidence="2 3" key="1">
    <citation type="submission" date="2019-08" db="EMBL/GenBank/DDBJ databases">
        <title>Complete genome sequence of Terriglobus albidus strain ORNL.</title>
        <authorList>
            <person name="Podar M."/>
        </authorList>
    </citation>
    <scope>NUCLEOTIDE SEQUENCE [LARGE SCALE GENOMIC DNA]</scope>
    <source>
        <strain evidence="2 3">ORNL</strain>
    </source>
</reference>
<sequence>MRQISALLLLCFLWGMEWLRELLVLPATPSTLRAAITCTLAALLYALFPPERCSSRRGILSALGLFAVPLLLQQAAHLSGYTSAALWTLTPVLIVVVCGARSTGLRQEMLIAALAGVAGTLLILPFQVPASPSEGLHWLLLLTGITSAAVASVLAPAAAGFRTTGLLSAAVILWIATIARGPISLSLPELLWIACIDLPALFLLLWLLPQVRPEALGTRYLLPMAITILTSWVALHQQMTVRFAGGVLLLLTSSAGLILLSRRMA</sequence>
<gene>
    <name evidence="2" type="ORF">FTW19_15775</name>
</gene>
<keyword evidence="1" id="KW-0472">Membrane</keyword>
<evidence type="ECO:0000313" key="2">
    <source>
        <dbReference type="EMBL" id="QEE29320.1"/>
    </source>
</evidence>
<keyword evidence="1" id="KW-0812">Transmembrane</keyword>
<dbReference type="Proteomes" id="UP000321820">
    <property type="component" value="Chromosome"/>
</dbReference>
<feature type="transmembrane region" description="Helical" evidence="1">
    <location>
        <begin position="220"/>
        <end position="237"/>
    </location>
</feature>
<dbReference type="RefSeq" id="WP_147648513.1">
    <property type="nucleotide sequence ID" value="NZ_CP042806.1"/>
</dbReference>
<feature type="transmembrane region" description="Helical" evidence="1">
    <location>
        <begin position="84"/>
        <end position="102"/>
    </location>
</feature>
<keyword evidence="1" id="KW-1133">Transmembrane helix</keyword>
<name>A0A5B9EET9_9BACT</name>
<protein>
    <recommendedName>
        <fullName evidence="4">DMT family transporter</fullName>
    </recommendedName>
</protein>
<dbReference type="KEGG" id="talb:FTW19_15775"/>
<evidence type="ECO:0000313" key="3">
    <source>
        <dbReference type="Proteomes" id="UP000321820"/>
    </source>
</evidence>
<accession>A0A5B9EET9</accession>